<accession>A0A1H5M0B7</accession>
<evidence type="ECO:0000313" key="2">
    <source>
        <dbReference type="EMBL" id="SEE82759.1"/>
    </source>
</evidence>
<dbReference type="AlphaFoldDB" id="A0A1H5M0B7"/>
<dbReference type="Pfam" id="PF23931">
    <property type="entry name" value="Terminase_6"/>
    <property type="match status" value="1"/>
</dbReference>
<dbReference type="RefSeq" id="WP_074711988.1">
    <property type="nucleotide sequence ID" value="NZ_FNTV01000001.1"/>
</dbReference>
<gene>
    <name evidence="2" type="ORF">SAMN04489740_2694</name>
</gene>
<reference evidence="2 3" key="1">
    <citation type="submission" date="2016-10" db="EMBL/GenBank/DDBJ databases">
        <authorList>
            <person name="de Groot N.N."/>
        </authorList>
    </citation>
    <scope>NUCLEOTIDE SEQUENCE [LARGE SCALE GENOMIC DNA]</scope>
    <source>
        <strain evidence="2 3">DSM 22274</strain>
    </source>
</reference>
<dbReference type="InterPro" id="IPR057630">
    <property type="entry name" value="Terminase_6"/>
</dbReference>
<proteinExistence type="predicted"/>
<name>A0A1H5M0B7_9MICC</name>
<dbReference type="EMBL" id="FNTV01000001">
    <property type="protein sequence ID" value="SEE82759.1"/>
    <property type="molecule type" value="Genomic_DNA"/>
</dbReference>
<evidence type="ECO:0000259" key="1">
    <source>
        <dbReference type="Pfam" id="PF23931"/>
    </source>
</evidence>
<evidence type="ECO:0000313" key="3">
    <source>
        <dbReference type="Proteomes" id="UP000182725"/>
    </source>
</evidence>
<protein>
    <recommendedName>
        <fullName evidence="1">Terminase small subunit actinomycetes phage-type domain-containing protein</fullName>
    </recommendedName>
</protein>
<organism evidence="2 3">
    <name type="scientific">Arthrobacter alpinus</name>
    <dbReference type="NCBI Taxonomy" id="656366"/>
    <lineage>
        <taxon>Bacteria</taxon>
        <taxon>Bacillati</taxon>
        <taxon>Actinomycetota</taxon>
        <taxon>Actinomycetes</taxon>
        <taxon>Micrococcales</taxon>
        <taxon>Micrococcaceae</taxon>
        <taxon>Arthrobacter</taxon>
    </lineage>
</organism>
<sequence>MGVHEATLMAIASAPYVDRVGADAGTVEAMLALAKKIDAWDEIVDLAMEQAAESERKPTVPAHDNTSLPTFLRYCEALGLTPATRRALVAEVKAEGDAVDELKKRRGRKQAASG</sequence>
<feature type="domain" description="Terminase small subunit actinomycetes phage-type" evidence="1">
    <location>
        <begin position="8"/>
        <end position="109"/>
    </location>
</feature>
<dbReference type="Proteomes" id="UP000182725">
    <property type="component" value="Unassembled WGS sequence"/>
</dbReference>